<evidence type="ECO:0000256" key="4">
    <source>
        <dbReference type="SAM" id="SignalP"/>
    </source>
</evidence>
<dbReference type="PANTHER" id="PTHR33214:SF3">
    <property type="entry name" value="OS01G0691100 PROTEIN"/>
    <property type="match status" value="1"/>
</dbReference>
<gene>
    <name evidence="6" type="ORF">OsI_03343</name>
</gene>
<dbReference type="AlphaFoldDB" id="A2WTZ7"/>
<proteinExistence type="inferred from homology"/>
<comment type="similarity">
    <text evidence="1">Belongs to the plant LTP family. B11E subfamily.</text>
</comment>
<feature type="signal peptide" evidence="4">
    <location>
        <begin position="1"/>
        <end position="29"/>
    </location>
</feature>
<dbReference type="Gramene" id="BGIOSGA000990-TA">
    <property type="protein sequence ID" value="BGIOSGA000990-PA"/>
    <property type="gene ID" value="BGIOSGA000990"/>
</dbReference>
<dbReference type="GO" id="GO:0006869">
    <property type="term" value="P:lipid transport"/>
    <property type="evidence" value="ECO:0007669"/>
    <property type="project" value="InterPro"/>
</dbReference>
<feature type="domain" description="Bifunctional inhibitor/plant lipid transfer protein/seed storage helical" evidence="5">
    <location>
        <begin position="44"/>
        <end position="134"/>
    </location>
</feature>
<evidence type="ECO:0000256" key="2">
    <source>
        <dbReference type="ARBA" id="ARBA00022448"/>
    </source>
</evidence>
<evidence type="ECO:0000313" key="7">
    <source>
        <dbReference type="Proteomes" id="UP000007015"/>
    </source>
</evidence>
<dbReference type="OMA" id="CKRRAMT"/>
<dbReference type="Pfam" id="PF00234">
    <property type="entry name" value="Tryp_alpha_amyl"/>
    <property type="match status" value="2"/>
</dbReference>
<keyword evidence="7" id="KW-1185">Reference proteome</keyword>
<evidence type="ECO:0000256" key="1">
    <source>
        <dbReference type="ARBA" id="ARBA00009707"/>
    </source>
</evidence>
<name>A2WTZ7_ORYSI</name>
<dbReference type="InterPro" id="IPR033872">
    <property type="entry name" value="nsLTP2"/>
</dbReference>
<dbReference type="Gene3D" id="1.10.110.10">
    <property type="entry name" value="Plant lipid-transfer and hydrophobic proteins"/>
    <property type="match status" value="2"/>
</dbReference>
<dbReference type="EMBL" id="CM000126">
    <property type="protein sequence ID" value="EAY75443.1"/>
    <property type="molecule type" value="Genomic_DNA"/>
</dbReference>
<dbReference type="SMART" id="SM00499">
    <property type="entry name" value="AAI"/>
    <property type="match status" value="2"/>
</dbReference>
<protein>
    <recommendedName>
        <fullName evidence="5">Bifunctional inhibitor/plant lipid transfer protein/seed storage helical domain-containing protein</fullName>
    </recommendedName>
</protein>
<keyword evidence="2" id="KW-0813">Transport</keyword>
<dbReference type="InterPro" id="IPR036312">
    <property type="entry name" value="Bifun_inhib/LTP/seed_sf"/>
</dbReference>
<keyword evidence="3" id="KW-0446">Lipid-binding</keyword>
<dbReference type="SUPFAM" id="SSF47699">
    <property type="entry name" value="Bifunctional inhibitor/lipid-transfer protein/seed storage 2S albumin"/>
    <property type="match status" value="2"/>
</dbReference>
<sequence length="212" mass="22024">MTTRPSVFSTVVAAIAIAALLSSLLLLQATPAAASARASKKASCDLMQLSPCVSAFSGVGQGSPSSACCSKLKAQGSSCLCLYKDDPKVKRIVSSNRTKRVFTACKRRAMTMKPNVVLVLVLVLAVVTSPGTVCGASRTAPAAATKCDPLALRPCAAAILWGEAPSTACCAGLRAQKRCLCRYAKNPDLRKYINSQNSRKVAAACSVPAPRC</sequence>
<dbReference type="HOGENOM" id="CLU_1550057_0_0_1"/>
<reference evidence="6 7" key="1">
    <citation type="journal article" date="2005" name="PLoS Biol.">
        <title>The genomes of Oryza sativa: a history of duplications.</title>
        <authorList>
            <person name="Yu J."/>
            <person name="Wang J."/>
            <person name="Lin W."/>
            <person name="Li S."/>
            <person name="Li H."/>
            <person name="Zhou J."/>
            <person name="Ni P."/>
            <person name="Dong W."/>
            <person name="Hu S."/>
            <person name="Zeng C."/>
            <person name="Zhang J."/>
            <person name="Zhang Y."/>
            <person name="Li R."/>
            <person name="Xu Z."/>
            <person name="Li S."/>
            <person name="Li X."/>
            <person name="Zheng H."/>
            <person name="Cong L."/>
            <person name="Lin L."/>
            <person name="Yin J."/>
            <person name="Geng J."/>
            <person name="Li G."/>
            <person name="Shi J."/>
            <person name="Liu J."/>
            <person name="Lv H."/>
            <person name="Li J."/>
            <person name="Wang J."/>
            <person name="Deng Y."/>
            <person name="Ran L."/>
            <person name="Shi X."/>
            <person name="Wang X."/>
            <person name="Wu Q."/>
            <person name="Li C."/>
            <person name="Ren X."/>
            <person name="Wang J."/>
            <person name="Wang X."/>
            <person name="Li D."/>
            <person name="Liu D."/>
            <person name="Zhang X."/>
            <person name="Ji Z."/>
            <person name="Zhao W."/>
            <person name="Sun Y."/>
            <person name="Zhang Z."/>
            <person name="Bao J."/>
            <person name="Han Y."/>
            <person name="Dong L."/>
            <person name="Ji J."/>
            <person name="Chen P."/>
            <person name="Wu S."/>
            <person name="Liu J."/>
            <person name="Xiao Y."/>
            <person name="Bu D."/>
            <person name="Tan J."/>
            <person name="Yang L."/>
            <person name="Ye C."/>
            <person name="Zhang J."/>
            <person name="Xu J."/>
            <person name="Zhou Y."/>
            <person name="Yu Y."/>
            <person name="Zhang B."/>
            <person name="Zhuang S."/>
            <person name="Wei H."/>
            <person name="Liu B."/>
            <person name="Lei M."/>
            <person name="Yu H."/>
            <person name="Li Y."/>
            <person name="Xu H."/>
            <person name="Wei S."/>
            <person name="He X."/>
            <person name="Fang L."/>
            <person name="Zhang Z."/>
            <person name="Zhang Y."/>
            <person name="Huang X."/>
            <person name="Su Z."/>
            <person name="Tong W."/>
            <person name="Li J."/>
            <person name="Tong Z."/>
            <person name="Li S."/>
            <person name="Ye J."/>
            <person name="Wang L."/>
            <person name="Fang L."/>
            <person name="Lei T."/>
            <person name="Chen C."/>
            <person name="Chen H."/>
            <person name="Xu Z."/>
            <person name="Li H."/>
            <person name="Huang H."/>
            <person name="Zhang F."/>
            <person name="Xu H."/>
            <person name="Li N."/>
            <person name="Zhao C."/>
            <person name="Li S."/>
            <person name="Dong L."/>
            <person name="Huang Y."/>
            <person name="Li L."/>
            <person name="Xi Y."/>
            <person name="Qi Q."/>
            <person name="Li W."/>
            <person name="Zhang B."/>
            <person name="Hu W."/>
            <person name="Zhang Y."/>
            <person name="Tian X."/>
            <person name="Jiao Y."/>
            <person name="Liang X."/>
            <person name="Jin J."/>
            <person name="Gao L."/>
            <person name="Zheng W."/>
            <person name="Hao B."/>
            <person name="Liu S."/>
            <person name="Wang W."/>
            <person name="Yuan L."/>
            <person name="Cao M."/>
            <person name="McDermott J."/>
            <person name="Samudrala R."/>
            <person name="Wang J."/>
            <person name="Wong G.K."/>
            <person name="Yang H."/>
        </authorList>
    </citation>
    <scope>NUCLEOTIDE SEQUENCE [LARGE SCALE GENOMIC DNA]</scope>
    <source>
        <strain evidence="7">cv. 93-11</strain>
    </source>
</reference>
<keyword evidence="4" id="KW-0732">Signal</keyword>
<dbReference type="CDD" id="cd01959">
    <property type="entry name" value="nsLTP2"/>
    <property type="match status" value="1"/>
</dbReference>
<feature type="domain" description="Bifunctional inhibitor/plant lipid transfer protein/seed storage helical" evidence="5">
    <location>
        <begin position="147"/>
        <end position="212"/>
    </location>
</feature>
<accession>A2WTZ7</accession>
<dbReference type="GO" id="GO:0008289">
    <property type="term" value="F:lipid binding"/>
    <property type="evidence" value="ECO:0007669"/>
    <property type="project" value="UniProtKB-KW"/>
</dbReference>
<dbReference type="InterPro" id="IPR016140">
    <property type="entry name" value="Bifunc_inhib/LTP/seed_store"/>
</dbReference>
<evidence type="ECO:0000313" key="6">
    <source>
        <dbReference type="EMBL" id="EAY75443.1"/>
    </source>
</evidence>
<dbReference type="Proteomes" id="UP000007015">
    <property type="component" value="Chromosome 1"/>
</dbReference>
<evidence type="ECO:0000256" key="3">
    <source>
        <dbReference type="ARBA" id="ARBA00023121"/>
    </source>
</evidence>
<feature type="chain" id="PRO_5002647949" description="Bifunctional inhibitor/plant lipid transfer protein/seed storage helical domain-containing protein" evidence="4">
    <location>
        <begin position="30"/>
        <end position="212"/>
    </location>
</feature>
<dbReference type="PANTHER" id="PTHR33214">
    <property type="entry name" value="BIFUNCTIONAL INHIBITOR/LIPID-TRANSFER PROTEIN/SEED STORAGE 2S ALBUMIN SUPERFAMILY PROTEIN"/>
    <property type="match status" value="1"/>
</dbReference>
<dbReference type="STRING" id="39946.A2WTZ7"/>
<evidence type="ECO:0000259" key="5">
    <source>
        <dbReference type="SMART" id="SM00499"/>
    </source>
</evidence>
<organism evidence="6 7">
    <name type="scientific">Oryza sativa subsp. indica</name>
    <name type="common">Rice</name>
    <dbReference type="NCBI Taxonomy" id="39946"/>
    <lineage>
        <taxon>Eukaryota</taxon>
        <taxon>Viridiplantae</taxon>
        <taxon>Streptophyta</taxon>
        <taxon>Embryophyta</taxon>
        <taxon>Tracheophyta</taxon>
        <taxon>Spermatophyta</taxon>
        <taxon>Magnoliopsida</taxon>
        <taxon>Liliopsida</taxon>
        <taxon>Poales</taxon>
        <taxon>Poaceae</taxon>
        <taxon>BOP clade</taxon>
        <taxon>Oryzoideae</taxon>
        <taxon>Oryzeae</taxon>
        <taxon>Oryzinae</taxon>
        <taxon>Oryza</taxon>
        <taxon>Oryza sativa</taxon>
    </lineage>
</organism>